<dbReference type="EMBL" id="KV425941">
    <property type="protein sequence ID" value="KZV96586.1"/>
    <property type="molecule type" value="Genomic_DNA"/>
</dbReference>
<organism evidence="1 2">
    <name type="scientific">Exidia glandulosa HHB12029</name>
    <dbReference type="NCBI Taxonomy" id="1314781"/>
    <lineage>
        <taxon>Eukaryota</taxon>
        <taxon>Fungi</taxon>
        <taxon>Dikarya</taxon>
        <taxon>Basidiomycota</taxon>
        <taxon>Agaricomycotina</taxon>
        <taxon>Agaricomycetes</taxon>
        <taxon>Auriculariales</taxon>
        <taxon>Exidiaceae</taxon>
        <taxon>Exidia</taxon>
    </lineage>
</organism>
<keyword evidence="2" id="KW-1185">Reference proteome</keyword>
<accession>A0A165KMU6</accession>
<proteinExistence type="predicted"/>
<dbReference type="OrthoDB" id="3263461at2759"/>
<sequence length="321" mass="34720">MHLPFPRREAFWELSSIVRRILRMGSRRGGSDSILVAALDMGPRPCASFVSRAISILYIAVLHVNAATTCAAKVQAALKTVRGDPGIGVSCCRPDEPVCQWSETGDCDAGSTYGWCLSAGSSKACAIAYGPDPDEPCGAYGGPVGKTYGMSPVGTGYKVALQSPAIEAALRANWASVSKLSDVGLCCSYADVHGAAACHVGSILMLSHNPCNPGEYEFKCYGTATHGLCTVYRNVSSTTEMGQYYFDLCYVWSGPYHIWSGPYHIFPNPLIPDCILLNGIHTCFQLDLGAHGFKQLCNVWISLYRIIPNCILLNRIHTRYT</sequence>
<dbReference type="InParanoid" id="A0A165KMU6"/>
<reference evidence="1 2" key="1">
    <citation type="journal article" date="2016" name="Mol. Biol. Evol.">
        <title>Comparative Genomics of Early-Diverging Mushroom-Forming Fungi Provides Insights into the Origins of Lignocellulose Decay Capabilities.</title>
        <authorList>
            <person name="Nagy L.G."/>
            <person name="Riley R."/>
            <person name="Tritt A."/>
            <person name="Adam C."/>
            <person name="Daum C."/>
            <person name="Floudas D."/>
            <person name="Sun H."/>
            <person name="Yadav J.S."/>
            <person name="Pangilinan J."/>
            <person name="Larsson K.H."/>
            <person name="Matsuura K."/>
            <person name="Barry K."/>
            <person name="Labutti K."/>
            <person name="Kuo R."/>
            <person name="Ohm R.A."/>
            <person name="Bhattacharya S.S."/>
            <person name="Shirouzu T."/>
            <person name="Yoshinaga Y."/>
            <person name="Martin F.M."/>
            <person name="Grigoriev I.V."/>
            <person name="Hibbett D.S."/>
        </authorList>
    </citation>
    <scope>NUCLEOTIDE SEQUENCE [LARGE SCALE GENOMIC DNA]</scope>
    <source>
        <strain evidence="1 2">HHB12029</strain>
    </source>
</reference>
<gene>
    <name evidence="1" type="ORF">EXIGLDRAFT_833542</name>
</gene>
<name>A0A165KMU6_EXIGL</name>
<protein>
    <submittedName>
        <fullName evidence="1">Uncharacterized protein</fullName>
    </submittedName>
</protein>
<evidence type="ECO:0000313" key="2">
    <source>
        <dbReference type="Proteomes" id="UP000077266"/>
    </source>
</evidence>
<dbReference type="AlphaFoldDB" id="A0A165KMU6"/>
<dbReference type="Proteomes" id="UP000077266">
    <property type="component" value="Unassembled WGS sequence"/>
</dbReference>
<evidence type="ECO:0000313" key="1">
    <source>
        <dbReference type="EMBL" id="KZV96586.1"/>
    </source>
</evidence>